<dbReference type="OrthoDB" id="1683505at2"/>
<reference evidence="3 4" key="1">
    <citation type="submission" date="2019-03" db="EMBL/GenBank/DDBJ databases">
        <title>Genomic Encyclopedia of Type Strains, Phase IV (KMG-IV): sequencing the most valuable type-strain genomes for metagenomic binning, comparative biology and taxonomic classification.</title>
        <authorList>
            <person name="Goeker M."/>
        </authorList>
    </citation>
    <scope>NUCLEOTIDE SEQUENCE [LARGE SCALE GENOMIC DNA]</scope>
    <source>
        <strain evidence="3 4">DSM 100013</strain>
    </source>
</reference>
<dbReference type="RefSeq" id="WP_132848934.1">
    <property type="nucleotide sequence ID" value="NZ_CP058648.1"/>
</dbReference>
<proteinExistence type="predicted"/>
<dbReference type="InterPro" id="IPR012495">
    <property type="entry name" value="TadE-like_dom"/>
</dbReference>
<keyword evidence="1" id="KW-0472">Membrane</keyword>
<name>A0A4V2T3L4_9FIRM</name>
<dbReference type="EMBL" id="SLYC01000027">
    <property type="protein sequence ID" value="TCQ01504.1"/>
    <property type="molecule type" value="Genomic_DNA"/>
</dbReference>
<accession>A0A4V2T3L4</accession>
<organism evidence="3 4">
    <name type="scientific">Serpentinicella alkaliphila</name>
    <dbReference type="NCBI Taxonomy" id="1734049"/>
    <lineage>
        <taxon>Bacteria</taxon>
        <taxon>Bacillati</taxon>
        <taxon>Bacillota</taxon>
        <taxon>Clostridia</taxon>
        <taxon>Peptostreptococcales</taxon>
        <taxon>Natronincolaceae</taxon>
        <taxon>Serpentinicella</taxon>
    </lineage>
</organism>
<comment type="caution">
    <text evidence="3">The sequence shown here is derived from an EMBL/GenBank/DDBJ whole genome shotgun (WGS) entry which is preliminary data.</text>
</comment>
<evidence type="ECO:0000256" key="1">
    <source>
        <dbReference type="SAM" id="Phobius"/>
    </source>
</evidence>
<keyword evidence="1" id="KW-0812">Transmembrane</keyword>
<protein>
    <submittedName>
        <fullName evidence="3">TadE-like protein</fullName>
    </submittedName>
</protein>
<dbReference type="Pfam" id="PF07811">
    <property type="entry name" value="TadE"/>
    <property type="match status" value="1"/>
</dbReference>
<gene>
    <name evidence="3" type="ORF">EDD79_102723</name>
</gene>
<dbReference type="Proteomes" id="UP000295504">
    <property type="component" value="Unassembled WGS sequence"/>
</dbReference>
<keyword evidence="4" id="KW-1185">Reference proteome</keyword>
<evidence type="ECO:0000313" key="3">
    <source>
        <dbReference type="EMBL" id="TCQ01504.1"/>
    </source>
</evidence>
<feature type="domain" description="TadE-like" evidence="2">
    <location>
        <begin position="11"/>
        <end position="53"/>
    </location>
</feature>
<dbReference type="AlphaFoldDB" id="A0A4V2T3L4"/>
<keyword evidence="1" id="KW-1133">Transmembrane helix</keyword>
<sequence>MLIRLKKENRGQALVELALVLPILLLLVFGIVEFGRIFGTYLMVTHGAREGARAAAVGTEDTEIISLVKNRTSALQLNDSKVVVNISPGQISRVRGNGITVKVEYPVQIYAPFISVFTGGSYKVSSQVTMRYE</sequence>
<evidence type="ECO:0000259" key="2">
    <source>
        <dbReference type="Pfam" id="PF07811"/>
    </source>
</evidence>
<feature type="transmembrane region" description="Helical" evidence="1">
    <location>
        <begin position="12"/>
        <end position="32"/>
    </location>
</feature>
<evidence type="ECO:0000313" key="4">
    <source>
        <dbReference type="Proteomes" id="UP000295504"/>
    </source>
</evidence>